<dbReference type="InterPro" id="IPR032697">
    <property type="entry name" value="SQ_cyclase_N"/>
</dbReference>
<dbReference type="PROSITE" id="PS51918">
    <property type="entry name" value="RADICAL_SAM"/>
    <property type="match status" value="1"/>
</dbReference>
<dbReference type="InterPro" id="IPR013785">
    <property type="entry name" value="Aldolase_TIM"/>
</dbReference>
<dbReference type="OrthoDB" id="21502at2759"/>
<evidence type="ECO:0000256" key="4">
    <source>
        <dbReference type="ARBA" id="ARBA00023014"/>
    </source>
</evidence>
<dbReference type="AlphaFoldDB" id="A0A9P1BFU3"/>
<dbReference type="GO" id="GO:0051536">
    <property type="term" value="F:iron-sulfur cluster binding"/>
    <property type="evidence" value="ECO:0007669"/>
    <property type="project" value="UniProtKB-KW"/>
</dbReference>
<dbReference type="GO" id="GO:0003824">
    <property type="term" value="F:catalytic activity"/>
    <property type="evidence" value="ECO:0007669"/>
    <property type="project" value="InterPro"/>
</dbReference>
<protein>
    <submittedName>
        <fullName evidence="9">Squalene--hopene cyclase (Squalene--hopan ol cyclase)</fullName>
    </submittedName>
</protein>
<gene>
    <name evidence="7" type="ORF">C1SCF055_LOCUS225</name>
</gene>
<dbReference type="EMBL" id="CAMXCT010000001">
    <property type="protein sequence ID" value="CAI3971635.1"/>
    <property type="molecule type" value="Genomic_DNA"/>
</dbReference>
<evidence type="ECO:0000259" key="6">
    <source>
        <dbReference type="PROSITE" id="PS51918"/>
    </source>
</evidence>
<sequence>MYAKMAKRLLFETDKRLLWKLAYNFGFKGLIAVEKHKRRLKRDEFFPPFLYISIVNSCNLRCQGCWVDVSAKQQALELDRLDRLVSEAKAAGNAFFGILGGEPFMHPELLEFLGRHRDCYFQVFTNGQFITDEVAKKLRAFGNVTPLVSIEGSEIVSDQRRGRANVYSRSMQGLQNCLNNKLLTGVCTSLCQTNYDDLLREEWVDRLIEMGAMYCWYHVYRPVGPDANPELALTPEQQLAARKFVVEMRAKKPIAIIDAYYDGNGNAVCPAATGFTHHVSPWGDIEPCPIIQFATDSIDDRPLSETFSGSSFLSDFRRLAATSTRGCIVLERPDLLKNLVEKHGARDTTVRGTALAELEAMQSRPSQYNPGNEVKEKSWAYRFVKHYWFNDFGAYNDLATVEVGGNEAMDTNRPSVNGDSRTVNQNGHSTSTMREQVLTPASPIFDAERLLRAYETARDDLLSECTQQGHWVGELSSSALSTATAVSALSLVERHADVGRDGNPAKSAIDSVRIEIISELVCNGLQWLADHQNPDGGWGDTDKSDSNIATTMLVRAAFHLTAVPAHHDDLLQRADDYIKKQGGIAGLRKRFGKDKTFAVPILTNCALAELVPWSEVSPLPFELACFSQDMYRYLRMPVVSYAIPALVAVGQTRYWHRKPWNPITRIIRHFARKPSLRTLEKMQPESGGYLEATPLTSFVVMSLASMNLTSHPVVQHGVEFLLDSVRDDGSWPIDTNLATWVTTLSVNALAAGGENVSQLDCLDWVLSCQHKERHPFTGADPGGWGWTDLSGAVPDADDTPGALLALSNWMRCDPDGDSEKIRSAAKDGLGWLLDLQNNDGGWPTFCRGWGFLPFDRSGSDLTAHALRALHAWKQEGLDEVREPRIAPTEATETEPLEVRIESATGKGLSYLADQQRADGSWVPLWFGNQHRAEEENPVYGTTKVLLAYRDLGRFDSDQARRGVGWLLSTQLRDGGWGGPRPAVKKTPAPTTASVEETALAVEALLPASDRPEVARAIEKGLTWLVEAVESGRYRQATPIGLYFAKLWYHEKLYPPTFAVSALGHAVRALQDRAESAPCLTPSTST</sequence>
<dbReference type="InterPro" id="IPR008930">
    <property type="entry name" value="Terpenoid_cyclase/PrenylTrfase"/>
</dbReference>
<dbReference type="GO" id="GO:0046872">
    <property type="term" value="F:metal ion binding"/>
    <property type="evidence" value="ECO:0007669"/>
    <property type="project" value="UniProtKB-KW"/>
</dbReference>
<dbReference type="Gene3D" id="3.20.20.70">
    <property type="entry name" value="Aldolase class I"/>
    <property type="match status" value="1"/>
</dbReference>
<evidence type="ECO:0000256" key="3">
    <source>
        <dbReference type="ARBA" id="ARBA00023004"/>
    </source>
</evidence>
<keyword evidence="4" id="KW-0411">Iron-sulfur</keyword>
<dbReference type="InterPro" id="IPR007197">
    <property type="entry name" value="rSAM"/>
</dbReference>
<proteinExistence type="predicted"/>
<dbReference type="Pfam" id="PF13249">
    <property type="entry name" value="SQHop_cyclase_N"/>
    <property type="match status" value="1"/>
</dbReference>
<dbReference type="Pfam" id="PF13243">
    <property type="entry name" value="SQHop_cyclase_C"/>
    <property type="match status" value="2"/>
</dbReference>
<comment type="caution">
    <text evidence="7">The sequence shown here is derived from an EMBL/GenBank/DDBJ whole genome shotgun (WGS) entry which is preliminary data.</text>
</comment>
<dbReference type="PANTHER" id="PTHR43524:SF1">
    <property type="entry name" value="RADICAL SAM SUPERFAMILY PROTEIN"/>
    <property type="match status" value="1"/>
</dbReference>
<reference evidence="8" key="2">
    <citation type="submission" date="2024-04" db="EMBL/GenBank/DDBJ databases">
        <authorList>
            <person name="Chen Y."/>
            <person name="Shah S."/>
            <person name="Dougan E. K."/>
            <person name="Thang M."/>
            <person name="Chan C."/>
        </authorList>
    </citation>
    <scope>NUCLEOTIDE SEQUENCE [LARGE SCALE GENOMIC DNA]</scope>
</reference>
<keyword evidence="1" id="KW-0949">S-adenosyl-L-methionine</keyword>
<dbReference type="EMBL" id="CAMXCT030000001">
    <property type="protein sequence ID" value="CAL4758947.1"/>
    <property type="molecule type" value="Genomic_DNA"/>
</dbReference>
<dbReference type="Gene3D" id="1.50.10.20">
    <property type="match status" value="2"/>
</dbReference>
<dbReference type="SUPFAM" id="SSF48239">
    <property type="entry name" value="Terpenoid cyclases/Protein prenyltransferases"/>
    <property type="match status" value="2"/>
</dbReference>
<evidence type="ECO:0000313" key="9">
    <source>
        <dbReference type="EMBL" id="CAL4758947.1"/>
    </source>
</evidence>
<keyword evidence="3" id="KW-0408">Iron</keyword>
<dbReference type="PANTHER" id="PTHR43524">
    <property type="entry name" value="RADICAL SAM SUPERFAMILY PROTEIN"/>
    <property type="match status" value="1"/>
</dbReference>
<evidence type="ECO:0000313" key="7">
    <source>
        <dbReference type="EMBL" id="CAI3971635.1"/>
    </source>
</evidence>
<evidence type="ECO:0000256" key="2">
    <source>
        <dbReference type="ARBA" id="ARBA00022723"/>
    </source>
</evidence>
<keyword evidence="10" id="KW-1185">Reference proteome</keyword>
<dbReference type="SUPFAM" id="SSF102114">
    <property type="entry name" value="Radical SAM enzymes"/>
    <property type="match status" value="1"/>
</dbReference>
<dbReference type="SFLD" id="SFLDS00029">
    <property type="entry name" value="Radical_SAM"/>
    <property type="match status" value="1"/>
</dbReference>
<dbReference type="CDD" id="cd01335">
    <property type="entry name" value="Radical_SAM"/>
    <property type="match status" value="1"/>
</dbReference>
<organism evidence="7">
    <name type="scientific">Cladocopium goreaui</name>
    <dbReference type="NCBI Taxonomy" id="2562237"/>
    <lineage>
        <taxon>Eukaryota</taxon>
        <taxon>Sar</taxon>
        <taxon>Alveolata</taxon>
        <taxon>Dinophyceae</taxon>
        <taxon>Suessiales</taxon>
        <taxon>Symbiodiniaceae</taxon>
        <taxon>Cladocopium</taxon>
    </lineage>
</organism>
<evidence type="ECO:0000313" key="8">
    <source>
        <dbReference type="EMBL" id="CAL1125010.1"/>
    </source>
</evidence>
<dbReference type="SFLD" id="SFLDG01067">
    <property type="entry name" value="SPASM/twitch_domain_containing"/>
    <property type="match status" value="1"/>
</dbReference>
<dbReference type="InterPro" id="IPR058240">
    <property type="entry name" value="rSAM_sf"/>
</dbReference>
<dbReference type="Proteomes" id="UP001152797">
    <property type="component" value="Unassembled WGS sequence"/>
</dbReference>
<dbReference type="Pfam" id="PF04055">
    <property type="entry name" value="Radical_SAM"/>
    <property type="match status" value="1"/>
</dbReference>
<evidence type="ECO:0000256" key="5">
    <source>
        <dbReference type="SAM" id="MobiDB-lite"/>
    </source>
</evidence>
<evidence type="ECO:0000313" key="10">
    <source>
        <dbReference type="Proteomes" id="UP001152797"/>
    </source>
</evidence>
<accession>A0A9P1BFU3</accession>
<feature type="domain" description="Radical SAM core" evidence="6">
    <location>
        <begin position="44"/>
        <end position="255"/>
    </location>
</feature>
<dbReference type="EMBL" id="CAMXCT020000001">
    <property type="protein sequence ID" value="CAL1125010.1"/>
    <property type="molecule type" value="Genomic_DNA"/>
</dbReference>
<name>A0A9P1BFU3_9DINO</name>
<evidence type="ECO:0000256" key="1">
    <source>
        <dbReference type="ARBA" id="ARBA00022691"/>
    </source>
</evidence>
<dbReference type="InterPro" id="IPR032696">
    <property type="entry name" value="SQ_cyclase_C"/>
</dbReference>
<feature type="region of interest" description="Disordered" evidence="5">
    <location>
        <begin position="410"/>
        <end position="434"/>
    </location>
</feature>
<keyword evidence="2" id="KW-0479">Metal-binding</keyword>
<feature type="compositionally biased region" description="Polar residues" evidence="5">
    <location>
        <begin position="412"/>
        <end position="434"/>
    </location>
</feature>
<reference evidence="7" key="1">
    <citation type="submission" date="2022-10" db="EMBL/GenBank/DDBJ databases">
        <authorList>
            <person name="Chen Y."/>
            <person name="Dougan E. K."/>
            <person name="Chan C."/>
            <person name="Rhodes N."/>
            <person name="Thang M."/>
        </authorList>
    </citation>
    <scope>NUCLEOTIDE SEQUENCE</scope>
</reference>